<keyword evidence="8" id="KW-0460">Magnesium</keyword>
<evidence type="ECO:0000256" key="10">
    <source>
        <dbReference type="ARBA" id="ARBA00041392"/>
    </source>
</evidence>
<dbReference type="EC" id="2.5.1.58" evidence="4"/>
<organism evidence="14 15">
    <name type="scientific">Saccoglossus kowalevskii</name>
    <name type="common">Acorn worm</name>
    <dbReference type="NCBI Taxonomy" id="10224"/>
    <lineage>
        <taxon>Eukaryota</taxon>
        <taxon>Metazoa</taxon>
        <taxon>Hemichordata</taxon>
        <taxon>Enteropneusta</taxon>
        <taxon>Harrimaniidae</taxon>
        <taxon>Saccoglossus</taxon>
    </lineage>
</organism>
<keyword evidence="6" id="KW-0808">Transferase</keyword>
<keyword evidence="5" id="KW-0637">Prenyltransferase</keyword>
<dbReference type="PROSITE" id="PS51147">
    <property type="entry name" value="PFTA"/>
    <property type="match status" value="5"/>
</dbReference>
<dbReference type="GeneID" id="100378865"/>
<accession>A0ABM0GQ63</accession>
<proteinExistence type="inferred from homology"/>
<dbReference type="SUPFAM" id="SSF48439">
    <property type="entry name" value="Protein prenylyltransferase"/>
    <property type="match status" value="1"/>
</dbReference>
<dbReference type="RefSeq" id="XP_002734889.1">
    <property type="nucleotide sequence ID" value="XM_002734843.2"/>
</dbReference>
<evidence type="ECO:0000256" key="13">
    <source>
        <dbReference type="ARBA" id="ARBA00043219"/>
    </source>
</evidence>
<name>A0ABM0GQ63_SACKO</name>
<evidence type="ECO:0000256" key="3">
    <source>
        <dbReference type="ARBA" id="ARBA00012700"/>
    </source>
</evidence>
<evidence type="ECO:0000256" key="9">
    <source>
        <dbReference type="ARBA" id="ARBA00040965"/>
    </source>
</evidence>
<evidence type="ECO:0000256" key="5">
    <source>
        <dbReference type="ARBA" id="ARBA00022602"/>
    </source>
</evidence>
<dbReference type="PANTHER" id="PTHR11129:SF1">
    <property type="entry name" value="PROTEIN FARNESYLTRANSFERASE_GERANYLGERANYLTRANSFERASE TYPE-1 SUBUNIT ALPHA"/>
    <property type="match status" value="1"/>
</dbReference>
<evidence type="ECO:0000256" key="7">
    <source>
        <dbReference type="ARBA" id="ARBA00022737"/>
    </source>
</evidence>
<evidence type="ECO:0000256" key="8">
    <source>
        <dbReference type="ARBA" id="ARBA00022842"/>
    </source>
</evidence>
<keyword evidence="14" id="KW-1185">Reference proteome</keyword>
<evidence type="ECO:0000256" key="11">
    <source>
        <dbReference type="ARBA" id="ARBA00042436"/>
    </source>
</evidence>
<sequence length="267" mass="31895">MEISVSDSEPVWVFYRDRGDWKDVQPLPQDDGPAPIVQIAYSAKFRDVYDYFRAVLKSDERSERAFSLTTDAAELNPANYTVWHFRRLLLKSLNKDLKEELKYIDDVIEEHPKNYQVWHHRRVVVEWANNADEELFFTKNILDLDSKNYHAWSHRQWVLRQFSLWKDELEFVNMLLAKDLRNNSVWNQRYFVISNTTKFTDEVLDKETKFAMDMIQKAPNNESAWNYLRGYVFLCSSLAEQFDAIRKEYWSYVSRSLAVKYGTLAQE</sequence>
<dbReference type="InterPro" id="IPR002088">
    <property type="entry name" value="Prenyl_trans_a"/>
</dbReference>
<dbReference type="EC" id="2.5.1.59" evidence="3"/>
<gene>
    <name evidence="15" type="primary">LOC100378865</name>
</gene>
<evidence type="ECO:0000256" key="1">
    <source>
        <dbReference type="ARBA" id="ARBA00001946"/>
    </source>
</evidence>
<evidence type="ECO:0000256" key="2">
    <source>
        <dbReference type="ARBA" id="ARBA00006734"/>
    </source>
</evidence>
<dbReference type="Gene3D" id="1.25.40.120">
    <property type="entry name" value="Protein prenylyltransferase"/>
    <property type="match status" value="1"/>
</dbReference>
<evidence type="ECO:0000313" key="15">
    <source>
        <dbReference type="RefSeq" id="XP_002734889.1"/>
    </source>
</evidence>
<evidence type="ECO:0000256" key="4">
    <source>
        <dbReference type="ARBA" id="ARBA00012702"/>
    </source>
</evidence>
<dbReference type="Pfam" id="PF01239">
    <property type="entry name" value="PPTA"/>
    <property type="match status" value="5"/>
</dbReference>
<comment type="similarity">
    <text evidence="2">Belongs to the protein prenyltransferase subunit alpha family.</text>
</comment>
<dbReference type="Proteomes" id="UP000694865">
    <property type="component" value="Unplaced"/>
</dbReference>
<protein>
    <recommendedName>
        <fullName evidence="9">Protein farnesyltransferase/geranylgeranyltransferase type-1 subunit alpha</fullName>
        <ecNumber evidence="4">2.5.1.58</ecNumber>
        <ecNumber evidence="3">2.5.1.59</ecNumber>
    </recommendedName>
    <alternativeName>
        <fullName evidence="12">CAAX farnesyltransferase subunit alpha</fullName>
    </alternativeName>
    <alternativeName>
        <fullName evidence="11">FTase-alpha</fullName>
    </alternativeName>
    <alternativeName>
        <fullName evidence="10">Ras proteins prenyltransferase subunit alpha</fullName>
    </alternativeName>
    <alternativeName>
        <fullName evidence="13">Type I protein geranyl-geranyltransferase subunit alpha</fullName>
    </alternativeName>
</protein>
<evidence type="ECO:0000256" key="12">
    <source>
        <dbReference type="ARBA" id="ARBA00043086"/>
    </source>
</evidence>
<evidence type="ECO:0000313" key="14">
    <source>
        <dbReference type="Proteomes" id="UP000694865"/>
    </source>
</evidence>
<keyword evidence="7" id="KW-0677">Repeat</keyword>
<evidence type="ECO:0000256" key="6">
    <source>
        <dbReference type="ARBA" id="ARBA00022679"/>
    </source>
</evidence>
<comment type="cofactor">
    <cofactor evidence="1">
        <name>Mg(2+)</name>
        <dbReference type="ChEBI" id="CHEBI:18420"/>
    </cofactor>
</comment>
<dbReference type="PANTHER" id="PTHR11129">
    <property type="entry name" value="PROTEIN FARNESYLTRANSFERASE ALPHA SUBUNIT/RAB GERANYLGERANYL TRANSFERASE ALPHA SUBUNIT"/>
    <property type="match status" value="1"/>
</dbReference>
<reference evidence="15" key="1">
    <citation type="submission" date="2025-08" db="UniProtKB">
        <authorList>
            <consortium name="RefSeq"/>
        </authorList>
    </citation>
    <scope>IDENTIFICATION</scope>
    <source>
        <tissue evidence="15">Testes</tissue>
    </source>
</reference>